<dbReference type="GO" id="GO:0005634">
    <property type="term" value="C:nucleus"/>
    <property type="evidence" value="ECO:0007669"/>
    <property type="project" value="UniProtKB-SubCell"/>
</dbReference>
<keyword evidence="3" id="KW-0808">Transferase</keyword>
<keyword evidence="9" id="KW-0012">Acyltransferase</keyword>
<evidence type="ECO:0000256" key="9">
    <source>
        <dbReference type="ARBA" id="ARBA00023315"/>
    </source>
</evidence>
<evidence type="ECO:0000313" key="13">
    <source>
        <dbReference type="Proteomes" id="UP000800235"/>
    </source>
</evidence>
<proteinExistence type="inferred from homology"/>
<dbReference type="Proteomes" id="UP000800235">
    <property type="component" value="Unassembled WGS sequence"/>
</dbReference>
<dbReference type="GO" id="GO:0007064">
    <property type="term" value="P:mitotic sister chromatid cohesion"/>
    <property type="evidence" value="ECO:0007669"/>
    <property type="project" value="TreeGrafter"/>
</dbReference>
<keyword evidence="13" id="KW-1185">Reference proteome</keyword>
<sequence>LTQLTLDLGQSTRKKCKQCGMEYTPSNSADNALHKKFHAQNLGGLDLSRRFVEAVSKEDIVWSKGTGGEIIVAIDRSSSGWKRKIVETVGGVVEKELGGVGVEGLWEQIADGDEDRYKAFLYLRGQKCVGYCLVERIQEAFPVLDDAPSSATKQEKSSRDSSSITVSDAARPALMGISRVWTSNSAKRSGIAVSLLDCATQNFLYGMKIPKEEIAFSQPTESGGRLARKWFGRESGWLVY</sequence>
<organism evidence="12 13">
    <name type="scientific">Tothia fuscella</name>
    <dbReference type="NCBI Taxonomy" id="1048955"/>
    <lineage>
        <taxon>Eukaryota</taxon>
        <taxon>Fungi</taxon>
        <taxon>Dikarya</taxon>
        <taxon>Ascomycota</taxon>
        <taxon>Pezizomycotina</taxon>
        <taxon>Dothideomycetes</taxon>
        <taxon>Pleosporomycetidae</taxon>
        <taxon>Venturiales</taxon>
        <taxon>Cylindrosympodiaceae</taxon>
        <taxon>Tothia</taxon>
    </lineage>
</organism>
<dbReference type="Pfam" id="PF13878">
    <property type="entry name" value="zf-C2H2_3"/>
    <property type="match status" value="1"/>
</dbReference>
<keyword evidence="8" id="KW-0131">Cell cycle</keyword>
<keyword evidence="4" id="KW-0479">Metal-binding</keyword>
<protein>
    <submittedName>
        <fullName evidence="12">Uncharacterized protein</fullName>
    </submittedName>
</protein>
<dbReference type="InterPro" id="IPR028009">
    <property type="entry name" value="ESCO_Acetyltransf_dom"/>
</dbReference>
<dbReference type="GO" id="GO:0008270">
    <property type="term" value="F:zinc ion binding"/>
    <property type="evidence" value="ECO:0007669"/>
    <property type="project" value="UniProtKB-KW"/>
</dbReference>
<keyword evidence="7" id="KW-0539">Nucleus</keyword>
<evidence type="ECO:0000256" key="8">
    <source>
        <dbReference type="ARBA" id="ARBA00023306"/>
    </source>
</evidence>
<dbReference type="PANTHER" id="PTHR45884">
    <property type="entry name" value="N-ACETYLTRANSFERASE ECO"/>
    <property type="match status" value="1"/>
</dbReference>
<feature type="domain" description="N-acetyltransferase ESCO zinc-finger" evidence="10">
    <location>
        <begin position="3"/>
        <end position="40"/>
    </location>
</feature>
<evidence type="ECO:0000256" key="4">
    <source>
        <dbReference type="ARBA" id="ARBA00022723"/>
    </source>
</evidence>
<evidence type="ECO:0000256" key="5">
    <source>
        <dbReference type="ARBA" id="ARBA00022771"/>
    </source>
</evidence>
<evidence type="ECO:0000259" key="11">
    <source>
        <dbReference type="Pfam" id="PF13880"/>
    </source>
</evidence>
<reference evidence="12" key="1">
    <citation type="journal article" date="2020" name="Stud. Mycol.">
        <title>101 Dothideomycetes genomes: a test case for predicting lifestyles and emergence of pathogens.</title>
        <authorList>
            <person name="Haridas S."/>
            <person name="Albert R."/>
            <person name="Binder M."/>
            <person name="Bloem J."/>
            <person name="Labutti K."/>
            <person name="Salamov A."/>
            <person name="Andreopoulos B."/>
            <person name="Baker S."/>
            <person name="Barry K."/>
            <person name="Bills G."/>
            <person name="Bluhm B."/>
            <person name="Cannon C."/>
            <person name="Castanera R."/>
            <person name="Culley D."/>
            <person name="Daum C."/>
            <person name="Ezra D."/>
            <person name="Gonzalez J."/>
            <person name="Henrissat B."/>
            <person name="Kuo A."/>
            <person name="Liang C."/>
            <person name="Lipzen A."/>
            <person name="Lutzoni F."/>
            <person name="Magnuson J."/>
            <person name="Mondo S."/>
            <person name="Nolan M."/>
            <person name="Ohm R."/>
            <person name="Pangilinan J."/>
            <person name="Park H.-J."/>
            <person name="Ramirez L."/>
            <person name="Alfaro M."/>
            <person name="Sun H."/>
            <person name="Tritt A."/>
            <person name="Yoshinaga Y."/>
            <person name="Zwiers L.-H."/>
            <person name="Turgeon B."/>
            <person name="Goodwin S."/>
            <person name="Spatafora J."/>
            <person name="Crous P."/>
            <person name="Grigoriev I."/>
        </authorList>
    </citation>
    <scope>NUCLEOTIDE SEQUENCE</scope>
    <source>
        <strain evidence="12">CBS 130266</strain>
    </source>
</reference>
<keyword evidence="6" id="KW-0862">Zinc</keyword>
<comment type="subcellular location">
    <subcellularLocation>
        <location evidence="1">Nucleus</location>
    </subcellularLocation>
</comment>
<accession>A0A9P4NMG3</accession>
<dbReference type="AlphaFoldDB" id="A0A9P4NMG3"/>
<gene>
    <name evidence="12" type="ORF">EJ08DRAFT_559713</name>
</gene>
<evidence type="ECO:0000313" key="12">
    <source>
        <dbReference type="EMBL" id="KAF2427691.1"/>
    </source>
</evidence>
<comment type="similarity">
    <text evidence="2">Belongs to the acetyltransferase family. ECO subfamily.</text>
</comment>
<evidence type="ECO:0000256" key="6">
    <source>
        <dbReference type="ARBA" id="ARBA00022833"/>
    </source>
</evidence>
<evidence type="ECO:0000256" key="7">
    <source>
        <dbReference type="ARBA" id="ARBA00023242"/>
    </source>
</evidence>
<feature type="domain" description="N-acetyltransferase ESCO acetyl-transferase" evidence="11">
    <location>
        <begin position="172"/>
        <end position="240"/>
    </location>
</feature>
<dbReference type="GO" id="GO:0061733">
    <property type="term" value="F:protein-lysine-acetyltransferase activity"/>
    <property type="evidence" value="ECO:0007669"/>
    <property type="project" value="TreeGrafter"/>
</dbReference>
<comment type="caution">
    <text evidence="12">The sequence shown here is derived from an EMBL/GenBank/DDBJ whole genome shotgun (WGS) entry which is preliminary data.</text>
</comment>
<dbReference type="PANTHER" id="PTHR45884:SF2">
    <property type="entry name" value="N-ACETYLTRANSFERASE ECO"/>
    <property type="match status" value="1"/>
</dbReference>
<evidence type="ECO:0000256" key="2">
    <source>
        <dbReference type="ARBA" id="ARBA00005816"/>
    </source>
</evidence>
<feature type="non-terminal residue" evidence="12">
    <location>
        <position position="1"/>
    </location>
</feature>
<evidence type="ECO:0000256" key="1">
    <source>
        <dbReference type="ARBA" id="ARBA00004123"/>
    </source>
</evidence>
<evidence type="ECO:0000259" key="10">
    <source>
        <dbReference type="Pfam" id="PF13878"/>
    </source>
</evidence>
<dbReference type="InterPro" id="IPR028005">
    <property type="entry name" value="AcTrfase_ESCO_Znf_dom"/>
</dbReference>
<dbReference type="GO" id="GO:0000785">
    <property type="term" value="C:chromatin"/>
    <property type="evidence" value="ECO:0007669"/>
    <property type="project" value="TreeGrafter"/>
</dbReference>
<dbReference type="EMBL" id="MU007058">
    <property type="protein sequence ID" value="KAF2427691.1"/>
    <property type="molecule type" value="Genomic_DNA"/>
</dbReference>
<feature type="non-terminal residue" evidence="12">
    <location>
        <position position="240"/>
    </location>
</feature>
<dbReference type="OrthoDB" id="428854at2759"/>
<dbReference type="Pfam" id="PF13880">
    <property type="entry name" value="Acetyltransf_13"/>
    <property type="match status" value="1"/>
</dbReference>
<keyword evidence="5" id="KW-0863">Zinc-finger</keyword>
<name>A0A9P4NMG3_9PEZI</name>
<evidence type="ECO:0000256" key="3">
    <source>
        <dbReference type="ARBA" id="ARBA00022679"/>
    </source>
</evidence>